<dbReference type="GeneID" id="8237157"/>
<evidence type="ECO:0008006" key="4">
    <source>
        <dbReference type="Google" id="ProtNLM"/>
    </source>
</evidence>
<reference evidence="2" key="3">
    <citation type="submission" date="2021-02" db="UniProtKB">
        <authorList>
            <consortium name="EnsemblMetazoa"/>
        </authorList>
    </citation>
    <scope>IDENTIFICATION</scope>
    <source>
        <strain evidence="2">USDA</strain>
    </source>
</reference>
<dbReference type="CTD" id="8237157"/>
<gene>
    <name evidence="2" type="primary">8237157</name>
    <name evidence="1" type="ORF">Phum_PHUM609390</name>
</gene>
<dbReference type="EnsemblMetazoa" id="PHUM609390-RA">
    <property type="protein sequence ID" value="PHUM609390-PA"/>
    <property type="gene ID" value="PHUM609390"/>
</dbReference>
<accession>E0W3S2</accession>
<dbReference type="KEGG" id="phu:Phum_PHUM609390"/>
<reference evidence="1" key="2">
    <citation type="submission" date="2007-04" db="EMBL/GenBank/DDBJ databases">
        <title>The genome of the human body louse.</title>
        <authorList>
            <consortium name="The Human Body Louse Genome Consortium"/>
            <person name="Kirkness E."/>
            <person name="Walenz B."/>
            <person name="Hass B."/>
            <person name="Bruggner R."/>
            <person name="Strausberg R."/>
        </authorList>
    </citation>
    <scope>NUCLEOTIDE SEQUENCE</scope>
    <source>
        <strain evidence="1">USDA</strain>
    </source>
</reference>
<sequence length="168" mass="19145">MKRLYEEECTRAQLFGSPKPNWNEFLTINEQSTISSERSCEKFDEKNAQNEVTFKEDLGKIGGGLDELNSTLVNTQKKINRLKTIFGGCGNILRVCLNDDDDHDLKNVNTLSENNIITNQVMEDEPTFSSRLQNSDGQLNKLDILINKAERAELSLSGQNKQMKRFLK</sequence>
<dbReference type="InParanoid" id="E0W3S2"/>
<dbReference type="OrthoDB" id="8192965at2759"/>
<protein>
    <recommendedName>
        <fullName evidence="4">t-SNARE coiled-coil homology domain-containing protein</fullName>
    </recommendedName>
</protein>
<reference evidence="1" key="1">
    <citation type="submission" date="2007-04" db="EMBL/GenBank/DDBJ databases">
        <title>Annotation of Pediculus humanus corporis strain USDA.</title>
        <authorList>
            <person name="Kirkness E."/>
            <person name="Hannick L."/>
            <person name="Hass B."/>
            <person name="Bruggner R."/>
            <person name="Lawson D."/>
            <person name="Bidwell S."/>
            <person name="Joardar V."/>
            <person name="Caler E."/>
            <person name="Walenz B."/>
            <person name="Inman J."/>
            <person name="Schobel S."/>
            <person name="Galinsky K."/>
            <person name="Amedeo P."/>
            <person name="Strausberg R."/>
        </authorList>
    </citation>
    <scope>NUCLEOTIDE SEQUENCE</scope>
    <source>
        <strain evidence="1">USDA</strain>
    </source>
</reference>
<name>E0W3S2_PEDHC</name>
<dbReference type="FunCoup" id="E0W3S2">
    <property type="interactions" value="4"/>
</dbReference>
<dbReference type="eggNOG" id="KOG2026">
    <property type="taxonomic scope" value="Eukaryota"/>
</dbReference>
<dbReference type="STRING" id="121224.E0W3S2"/>
<proteinExistence type="predicted"/>
<dbReference type="RefSeq" id="XP_002433016.1">
    <property type="nucleotide sequence ID" value="XM_002432971.1"/>
</dbReference>
<dbReference type="EMBL" id="DS235882">
    <property type="protein sequence ID" value="EEB20278.1"/>
    <property type="molecule type" value="Genomic_DNA"/>
</dbReference>
<dbReference type="VEuPathDB" id="VectorBase:PHUM609390"/>
<keyword evidence="3" id="KW-1185">Reference proteome</keyword>
<dbReference type="Proteomes" id="UP000009046">
    <property type="component" value="Unassembled WGS sequence"/>
</dbReference>
<dbReference type="AlphaFoldDB" id="E0W3S2"/>
<dbReference type="OMA" id="EDYQHAC"/>
<organism>
    <name type="scientific">Pediculus humanus subsp. corporis</name>
    <name type="common">Body louse</name>
    <dbReference type="NCBI Taxonomy" id="121224"/>
    <lineage>
        <taxon>Eukaryota</taxon>
        <taxon>Metazoa</taxon>
        <taxon>Ecdysozoa</taxon>
        <taxon>Arthropoda</taxon>
        <taxon>Hexapoda</taxon>
        <taxon>Insecta</taxon>
        <taxon>Pterygota</taxon>
        <taxon>Neoptera</taxon>
        <taxon>Paraneoptera</taxon>
        <taxon>Psocodea</taxon>
        <taxon>Troctomorpha</taxon>
        <taxon>Phthiraptera</taxon>
        <taxon>Anoplura</taxon>
        <taxon>Pediculidae</taxon>
        <taxon>Pediculus</taxon>
    </lineage>
</organism>
<evidence type="ECO:0000313" key="1">
    <source>
        <dbReference type="EMBL" id="EEB20278.1"/>
    </source>
</evidence>
<evidence type="ECO:0000313" key="3">
    <source>
        <dbReference type="Proteomes" id="UP000009046"/>
    </source>
</evidence>
<evidence type="ECO:0000313" key="2">
    <source>
        <dbReference type="EnsemblMetazoa" id="PHUM609390-PA"/>
    </source>
</evidence>
<dbReference type="HOGENOM" id="CLU_109508_0_0_1"/>
<dbReference type="EMBL" id="AAZO01007446">
    <property type="status" value="NOT_ANNOTATED_CDS"/>
    <property type="molecule type" value="Genomic_DNA"/>
</dbReference>